<evidence type="ECO:0000256" key="6">
    <source>
        <dbReference type="ARBA" id="ARBA00022840"/>
    </source>
</evidence>
<dbReference type="STRING" id="402384.HM131_18550"/>
<dbReference type="EMBL" id="CP020772">
    <property type="protein sequence ID" value="ARI78718.1"/>
    <property type="molecule type" value="Genomic_DNA"/>
</dbReference>
<name>A0A1W5ZZI0_9BACI</name>
<evidence type="ECO:0000256" key="7">
    <source>
        <dbReference type="ARBA" id="ARBA00022967"/>
    </source>
</evidence>
<gene>
    <name evidence="10" type="ORF">HM131_18550</name>
</gene>
<keyword evidence="7" id="KW-1278">Translocase</keyword>
<dbReference type="InterPro" id="IPR003439">
    <property type="entry name" value="ABC_transporter-like_ATP-bd"/>
</dbReference>
<keyword evidence="11" id="KW-1185">Reference proteome</keyword>
<dbReference type="PROSITE" id="PS50893">
    <property type="entry name" value="ABC_TRANSPORTER_2"/>
    <property type="match status" value="2"/>
</dbReference>
<dbReference type="Proteomes" id="UP000192527">
    <property type="component" value="Chromosome"/>
</dbReference>
<dbReference type="Gene3D" id="3.40.50.300">
    <property type="entry name" value="P-loop containing nucleotide triphosphate hydrolases"/>
    <property type="match status" value="2"/>
</dbReference>
<dbReference type="SMART" id="SM00382">
    <property type="entry name" value="AAA"/>
    <property type="match status" value="2"/>
</dbReference>
<dbReference type="OrthoDB" id="501320at2"/>
<dbReference type="AlphaFoldDB" id="A0A1W5ZZI0"/>
<comment type="subcellular location">
    <subcellularLocation>
        <location evidence="1">Cell membrane</location>
        <topology evidence="1">Peripheral membrane protein</topology>
    </subcellularLocation>
</comment>
<dbReference type="PANTHER" id="PTHR43553">
    <property type="entry name" value="HEAVY METAL TRANSPORTER"/>
    <property type="match status" value="1"/>
</dbReference>
<dbReference type="GO" id="GO:0042626">
    <property type="term" value="F:ATPase-coupled transmembrane transporter activity"/>
    <property type="evidence" value="ECO:0007669"/>
    <property type="project" value="TreeGrafter"/>
</dbReference>
<dbReference type="SUPFAM" id="SSF52540">
    <property type="entry name" value="P-loop containing nucleoside triphosphate hydrolases"/>
    <property type="match status" value="2"/>
</dbReference>
<keyword evidence="3" id="KW-0813">Transport</keyword>
<dbReference type="InterPro" id="IPR017871">
    <property type="entry name" value="ABC_transporter-like_CS"/>
</dbReference>
<sequence length="498" mass="56394">MTTITSMNNVRLKFPGVESLLFKDFSLSINKGEKVLIIGPSGSGKSTLLQVLSGLIPKAVDVPMKADHLICPYSWGFLFQDPDSQFCMPYVDEEIAFVLENLQIPREKMEDYIRLYLSQVGLEFEDIHTRIQALSGGMKQRLAIASVLALEPEVLFLDEPTAMLDPDGTKQVWETIKNVGQNKTLVIVEHKIEKVADFVDRVILLDENGEVIADGSKEIFNHHKGLLKEQGIWYPGVWEDYVQQKPRAFHQDKINDETAVIHLSGFSAYRGKAETLRVKEANAKQGEWITVLGENGAGKSTLLLALMKLIKTKGTYRVLGLNHKKINNFTDYAAFVFQNPELQFVTNSVYEEAAFSLQLEKWEKEKISERVDELLGVYHLDKHKQTHPYQLSMGQKRRLSVAASIVREQPIILLDEPTFGQDAKNTFAILEHLEELRAQGNTIIMVTHDLNIVEHFANKVWLVENGELTKEMSSSEYINSAQPGNSIREANLRYGHIL</sequence>
<dbReference type="GO" id="GO:0005524">
    <property type="term" value="F:ATP binding"/>
    <property type="evidence" value="ECO:0007669"/>
    <property type="project" value="UniProtKB-KW"/>
</dbReference>
<feature type="domain" description="ABC transporter" evidence="9">
    <location>
        <begin position="5"/>
        <end position="232"/>
    </location>
</feature>
<dbReference type="PROSITE" id="PS00211">
    <property type="entry name" value="ABC_TRANSPORTER_1"/>
    <property type="match status" value="1"/>
</dbReference>
<protein>
    <submittedName>
        <fullName evidence="10">ABC transporter</fullName>
    </submittedName>
</protein>
<evidence type="ECO:0000256" key="3">
    <source>
        <dbReference type="ARBA" id="ARBA00022448"/>
    </source>
</evidence>
<dbReference type="RefSeq" id="WP_085031177.1">
    <property type="nucleotide sequence ID" value="NZ_CP020772.1"/>
</dbReference>
<evidence type="ECO:0000256" key="5">
    <source>
        <dbReference type="ARBA" id="ARBA00022741"/>
    </source>
</evidence>
<dbReference type="Pfam" id="PF00005">
    <property type="entry name" value="ABC_tran"/>
    <property type="match status" value="2"/>
</dbReference>
<keyword evidence="6" id="KW-0067">ATP-binding</keyword>
<evidence type="ECO:0000259" key="9">
    <source>
        <dbReference type="PROSITE" id="PS50893"/>
    </source>
</evidence>
<dbReference type="InterPro" id="IPR015856">
    <property type="entry name" value="ABC_transpr_CbiO/EcfA_su"/>
</dbReference>
<evidence type="ECO:0000313" key="10">
    <source>
        <dbReference type="EMBL" id="ARI78718.1"/>
    </source>
</evidence>
<keyword evidence="8" id="KW-0472">Membrane</keyword>
<comment type="similarity">
    <text evidence="2">Belongs to the ABC transporter superfamily.</text>
</comment>
<evidence type="ECO:0000313" key="11">
    <source>
        <dbReference type="Proteomes" id="UP000192527"/>
    </source>
</evidence>
<evidence type="ECO:0000256" key="2">
    <source>
        <dbReference type="ARBA" id="ARBA00005417"/>
    </source>
</evidence>
<evidence type="ECO:0000256" key="1">
    <source>
        <dbReference type="ARBA" id="ARBA00004202"/>
    </source>
</evidence>
<dbReference type="GO" id="GO:0016887">
    <property type="term" value="F:ATP hydrolysis activity"/>
    <property type="evidence" value="ECO:0007669"/>
    <property type="project" value="InterPro"/>
</dbReference>
<evidence type="ECO:0000256" key="4">
    <source>
        <dbReference type="ARBA" id="ARBA00022475"/>
    </source>
</evidence>
<reference evidence="10 11" key="1">
    <citation type="submission" date="2017-04" db="EMBL/GenBank/DDBJ databases">
        <title>The whole genome sequencing and assembly of Halobacillus mangrovi strain.</title>
        <authorList>
            <person name="Lee S.-J."/>
            <person name="Park M.-K."/>
            <person name="Kim J.-Y."/>
            <person name="Lee Y.-J."/>
            <person name="Yi H."/>
            <person name="Bahn Y.-S."/>
            <person name="Kim J.F."/>
            <person name="Lee D.-W."/>
        </authorList>
    </citation>
    <scope>NUCLEOTIDE SEQUENCE [LARGE SCALE GENOMIC DNA]</scope>
    <source>
        <strain evidence="10 11">KTB 131</strain>
    </source>
</reference>
<evidence type="ECO:0000256" key="8">
    <source>
        <dbReference type="ARBA" id="ARBA00023136"/>
    </source>
</evidence>
<dbReference type="InterPro" id="IPR050095">
    <property type="entry name" value="ECF_ABC_transporter_ATP-bd"/>
</dbReference>
<dbReference type="InterPro" id="IPR003593">
    <property type="entry name" value="AAA+_ATPase"/>
</dbReference>
<dbReference type="CDD" id="cd03225">
    <property type="entry name" value="ABC_cobalt_CbiO_domain1"/>
    <property type="match status" value="2"/>
</dbReference>
<keyword evidence="5" id="KW-0547">Nucleotide-binding</keyword>
<proteinExistence type="inferred from homology"/>
<feature type="domain" description="ABC transporter" evidence="9">
    <location>
        <begin position="261"/>
        <end position="490"/>
    </location>
</feature>
<dbReference type="InterPro" id="IPR027417">
    <property type="entry name" value="P-loop_NTPase"/>
</dbReference>
<dbReference type="GO" id="GO:0043190">
    <property type="term" value="C:ATP-binding cassette (ABC) transporter complex"/>
    <property type="evidence" value="ECO:0007669"/>
    <property type="project" value="TreeGrafter"/>
</dbReference>
<keyword evidence="4" id="KW-1003">Cell membrane</keyword>
<accession>A0A1W5ZZI0</accession>
<organism evidence="10 11">
    <name type="scientific">Halobacillus mangrovi</name>
    <dbReference type="NCBI Taxonomy" id="402384"/>
    <lineage>
        <taxon>Bacteria</taxon>
        <taxon>Bacillati</taxon>
        <taxon>Bacillota</taxon>
        <taxon>Bacilli</taxon>
        <taxon>Bacillales</taxon>
        <taxon>Bacillaceae</taxon>
        <taxon>Halobacillus</taxon>
    </lineage>
</organism>
<dbReference type="KEGG" id="hmn:HM131_18550"/>